<dbReference type="EMBL" id="FODY01000011">
    <property type="protein sequence ID" value="SEP13170.1"/>
    <property type="molecule type" value="Genomic_DNA"/>
</dbReference>
<dbReference type="OrthoDB" id="5614404at2"/>
<dbReference type="GO" id="GO:0006935">
    <property type="term" value="P:chemotaxis"/>
    <property type="evidence" value="ECO:0007669"/>
    <property type="project" value="UniProtKB-KW"/>
</dbReference>
<dbReference type="InterPro" id="IPR028976">
    <property type="entry name" value="CheC-like_sf"/>
</dbReference>
<accession>A0A1H8VCF8</accession>
<feature type="domain" description="Chemotaxis phosphatase CheX-like" evidence="2">
    <location>
        <begin position="203"/>
        <end position="269"/>
    </location>
</feature>
<dbReference type="AlphaFoldDB" id="A0A1H8VCF8"/>
<gene>
    <name evidence="3" type="ORF">SAMN04490178_11114</name>
</gene>
<evidence type="ECO:0000259" key="2">
    <source>
        <dbReference type="Pfam" id="PF13690"/>
    </source>
</evidence>
<dbReference type="InterPro" id="IPR037257">
    <property type="entry name" value="T2SS_E_N_sf"/>
</dbReference>
<evidence type="ECO:0000313" key="3">
    <source>
        <dbReference type="EMBL" id="SEP13170.1"/>
    </source>
</evidence>
<dbReference type="Gene3D" id="3.40.1550.10">
    <property type="entry name" value="CheC-like"/>
    <property type="match status" value="1"/>
</dbReference>
<sequence length="296" mass="32603">MTMFSQFFGQYLLNKGLLTTAQLSECLTLEQSVRVKLGVLAMNAGMLTADQVEEIHELQRSRDKRFGEIAIEKQYLTVEQLDELLSKQSSKQLNLSQAIIDQGYLSLAELESAMVNYNQENKLTSDKDGAQVDSTMLEGILQLAGAGDNKALFLDYTALFMRNIIRFLDEVPIAGAEAVLGEVAPSDWVATQVIRCQSDMVTGLILKEDCLLEIARRYSQEPLSSVDELARDSIAEFVNLVNGIFCVNASDKGVELDLHFPSVIQGADTANIKGYRIPLTVRFGTVELLVGIVSPA</sequence>
<protein>
    <recommendedName>
        <fullName evidence="2">Chemotaxis phosphatase CheX-like domain-containing protein</fullName>
    </recommendedName>
</protein>
<keyword evidence="4" id="KW-1185">Reference proteome</keyword>
<dbReference type="RefSeq" id="WP_091746713.1">
    <property type="nucleotide sequence ID" value="NZ_FODY01000011.1"/>
</dbReference>
<organism evidence="3 4">
    <name type="scientific">Propionispora vibrioides</name>
    <dbReference type="NCBI Taxonomy" id="112903"/>
    <lineage>
        <taxon>Bacteria</taxon>
        <taxon>Bacillati</taxon>
        <taxon>Bacillota</taxon>
        <taxon>Negativicutes</taxon>
        <taxon>Selenomonadales</taxon>
        <taxon>Sporomusaceae</taxon>
        <taxon>Propionispora</taxon>
    </lineage>
</organism>
<reference evidence="3 4" key="1">
    <citation type="submission" date="2016-10" db="EMBL/GenBank/DDBJ databases">
        <authorList>
            <person name="de Groot N.N."/>
        </authorList>
    </citation>
    <scope>NUCLEOTIDE SEQUENCE [LARGE SCALE GENOMIC DNA]</scope>
    <source>
        <strain evidence="3 4">DSM 13305</strain>
    </source>
</reference>
<dbReference type="Pfam" id="PF13690">
    <property type="entry name" value="CheX"/>
    <property type="match status" value="1"/>
</dbReference>
<dbReference type="SUPFAM" id="SSF103039">
    <property type="entry name" value="CheC-like"/>
    <property type="match status" value="1"/>
</dbReference>
<dbReference type="InterPro" id="IPR028051">
    <property type="entry name" value="CheX-like_dom"/>
</dbReference>
<proteinExistence type="predicted"/>
<name>A0A1H8VCF8_9FIRM</name>
<dbReference type="Proteomes" id="UP000198847">
    <property type="component" value="Unassembled WGS sequence"/>
</dbReference>
<dbReference type="SUPFAM" id="SSF160246">
    <property type="entry name" value="EspE N-terminal domain-like"/>
    <property type="match status" value="1"/>
</dbReference>
<evidence type="ECO:0000313" key="4">
    <source>
        <dbReference type="Proteomes" id="UP000198847"/>
    </source>
</evidence>
<evidence type="ECO:0000256" key="1">
    <source>
        <dbReference type="ARBA" id="ARBA00022500"/>
    </source>
</evidence>
<dbReference type="STRING" id="112903.SAMN04490178_11114"/>
<keyword evidence="1" id="KW-0145">Chemotaxis</keyword>